<comment type="cofactor">
    <cofactor evidence="1">
        <name>heme</name>
        <dbReference type="ChEBI" id="CHEBI:30413"/>
    </cofactor>
</comment>
<dbReference type="SUPFAM" id="SSF48264">
    <property type="entry name" value="Cytochrome P450"/>
    <property type="match status" value="1"/>
</dbReference>
<evidence type="ECO:0000256" key="3">
    <source>
        <dbReference type="ARBA" id="ARBA00022723"/>
    </source>
</evidence>
<keyword evidence="8" id="KW-1185">Reference proteome</keyword>
<dbReference type="EMBL" id="JBBXMP010000113">
    <property type="protein sequence ID" value="KAL0062153.1"/>
    <property type="molecule type" value="Genomic_DNA"/>
</dbReference>
<feature type="transmembrane region" description="Helical" evidence="6">
    <location>
        <begin position="135"/>
        <end position="155"/>
    </location>
</feature>
<accession>A0ABR2ZLA1</accession>
<dbReference type="InterPro" id="IPR002403">
    <property type="entry name" value="Cyt_P450_E_grp-IV"/>
</dbReference>
<feature type="transmembrane region" description="Helical" evidence="6">
    <location>
        <begin position="205"/>
        <end position="231"/>
    </location>
</feature>
<reference evidence="7 8" key="1">
    <citation type="submission" date="2024-05" db="EMBL/GenBank/DDBJ databases">
        <title>A draft genome resource for the thread blight pathogen Marasmius tenuissimus strain MS-2.</title>
        <authorList>
            <person name="Yulfo-Soto G.E."/>
            <person name="Baruah I.K."/>
            <person name="Amoako-Attah I."/>
            <person name="Bukari Y."/>
            <person name="Meinhardt L.W."/>
            <person name="Bailey B.A."/>
            <person name="Cohen S.P."/>
        </authorList>
    </citation>
    <scope>NUCLEOTIDE SEQUENCE [LARGE SCALE GENOMIC DNA]</scope>
    <source>
        <strain evidence="7 8">MS-2</strain>
    </source>
</reference>
<evidence type="ECO:0000256" key="1">
    <source>
        <dbReference type="ARBA" id="ARBA00001971"/>
    </source>
</evidence>
<evidence type="ECO:0000313" key="7">
    <source>
        <dbReference type="EMBL" id="KAL0062153.1"/>
    </source>
</evidence>
<keyword evidence="3" id="KW-0479">Metal-binding</keyword>
<organism evidence="7 8">
    <name type="scientific">Marasmius tenuissimus</name>
    <dbReference type="NCBI Taxonomy" id="585030"/>
    <lineage>
        <taxon>Eukaryota</taxon>
        <taxon>Fungi</taxon>
        <taxon>Dikarya</taxon>
        <taxon>Basidiomycota</taxon>
        <taxon>Agaricomycotina</taxon>
        <taxon>Agaricomycetes</taxon>
        <taxon>Agaricomycetidae</taxon>
        <taxon>Agaricales</taxon>
        <taxon>Marasmiineae</taxon>
        <taxon>Marasmiaceae</taxon>
        <taxon>Marasmius</taxon>
    </lineage>
</organism>
<keyword evidence="6" id="KW-0812">Transmembrane</keyword>
<name>A0ABR2ZLA1_9AGAR</name>
<protein>
    <recommendedName>
        <fullName evidence="9">Cytochrome P450</fullName>
    </recommendedName>
</protein>
<keyword evidence="6" id="KW-0472">Membrane</keyword>
<proteinExistence type="inferred from homology"/>
<dbReference type="PANTHER" id="PTHR46206">
    <property type="entry name" value="CYTOCHROME P450"/>
    <property type="match status" value="1"/>
</dbReference>
<dbReference type="InterPro" id="IPR001128">
    <property type="entry name" value="Cyt_P450"/>
</dbReference>
<evidence type="ECO:0000313" key="8">
    <source>
        <dbReference type="Proteomes" id="UP001437256"/>
    </source>
</evidence>
<evidence type="ECO:0000256" key="5">
    <source>
        <dbReference type="ARBA" id="ARBA00023004"/>
    </source>
</evidence>
<comment type="similarity">
    <text evidence="2">Belongs to the cytochrome P450 family.</text>
</comment>
<keyword evidence="6" id="KW-1133">Transmembrane helix</keyword>
<dbReference type="Proteomes" id="UP001437256">
    <property type="component" value="Unassembled WGS sequence"/>
</dbReference>
<evidence type="ECO:0000256" key="4">
    <source>
        <dbReference type="ARBA" id="ARBA00023002"/>
    </source>
</evidence>
<dbReference type="InterPro" id="IPR036396">
    <property type="entry name" value="Cyt_P450_sf"/>
</dbReference>
<keyword evidence="4" id="KW-0560">Oxidoreductase</keyword>
<evidence type="ECO:0000256" key="6">
    <source>
        <dbReference type="SAM" id="Phobius"/>
    </source>
</evidence>
<dbReference type="PRINTS" id="PR00465">
    <property type="entry name" value="EP450IV"/>
</dbReference>
<evidence type="ECO:0008006" key="9">
    <source>
        <dbReference type="Google" id="ProtNLM"/>
    </source>
</evidence>
<comment type="caution">
    <text evidence="7">The sequence shown here is derived from an EMBL/GenBank/DDBJ whole genome shotgun (WGS) entry which is preliminary data.</text>
</comment>
<dbReference type="Gene3D" id="1.10.630.10">
    <property type="entry name" value="Cytochrome P450"/>
    <property type="match status" value="1"/>
</dbReference>
<sequence>MHILLWFKRRFIPDMDHFVQSEIASRLDEAIAAGEHFPTTGIIRVAHSASPVVPTFQSNVEDLINDLPPGSALTPVDFEAFVHRTMASAMIQLILGKDYLSPDNIKRVEKIAVEVATLGGIFQNMSWFARTFPRVWRIATWLRVFLYSIPINFILGIGHEVYHQLGQIDAYDKEGHRDSDGGTAFTWARKYVDHSQGQIGVLDRLWILTVVLGMIFASVHQTAVVMVWIAFELAKRPEDVKLIREEMDREGMSMRYASLRRFEYLDSFIREVMRTKGDTLSTVRMTTMDVPLGGYIIPSGSFVIPLATQSHESELFHGKKAREFIGDRWVGQEKPASMLSPSYWPFGLGRWACPGRTLAVAEIKVLMLLLLQRTDFTLEGDDYKVVDPLTVTSVAPEGILLFRRCA</sequence>
<gene>
    <name evidence="7" type="ORF">AAF712_010995</name>
</gene>
<keyword evidence="5" id="KW-0408">Iron</keyword>
<evidence type="ECO:0000256" key="2">
    <source>
        <dbReference type="ARBA" id="ARBA00010617"/>
    </source>
</evidence>
<dbReference type="Pfam" id="PF00067">
    <property type="entry name" value="p450"/>
    <property type="match status" value="1"/>
</dbReference>